<evidence type="ECO:0000313" key="6">
    <source>
        <dbReference type="Proteomes" id="UP000585050"/>
    </source>
</evidence>
<organism evidence="5 6">
    <name type="scientific">Flammeovirga agarivorans</name>
    <dbReference type="NCBI Taxonomy" id="2726742"/>
    <lineage>
        <taxon>Bacteria</taxon>
        <taxon>Pseudomonadati</taxon>
        <taxon>Bacteroidota</taxon>
        <taxon>Cytophagia</taxon>
        <taxon>Cytophagales</taxon>
        <taxon>Flammeovirgaceae</taxon>
        <taxon>Flammeovirga</taxon>
    </lineage>
</organism>
<keyword evidence="6" id="KW-1185">Reference proteome</keyword>
<evidence type="ECO:0000313" key="5">
    <source>
        <dbReference type="EMBL" id="NLR90795.1"/>
    </source>
</evidence>
<feature type="domain" description="Bacillithiol biosynthesis BshC N-terminal Rossmann-like" evidence="3">
    <location>
        <begin position="2"/>
        <end position="360"/>
    </location>
</feature>
<sequence length="519" mass="60657">MNSYKIPFETAGLYGKMFLDYLNGKEALTSLYKYKPTLDSFDQIISDRKHFSTEQRILLVDSLKEQYQNIEGAPMAQIDLLQQENTFTIVTGHQLNIFTGPLFFIYKIAAAIHLANELKEKHPEYNFVPVYWMATEDHDFEEIASFQLGKRKYTWEHPQTGGPVGRLNLDGINDILDQIKDMPNLFVDAYRKHETLTEATRYYVNALFGEYGLVCIDADSPELKTPFKEVMKKEIFDQKGVRQVEKANHIIEELGYKTQIHARDINLFYMEDTERLRLESVGDKIQTVGGDYQWTKEEMLSLIENHPEKLSPNVVLRPVLQEILLPNLAYLGGPAEVIYWLQLKGVFDMYDVNFPMVLPRGFNLILNQQFAERWKKTGWDLSELLQPVRKIEEKVLEDNTSVVTDIDEQVNEMNKLYEQLMMKAKAISPNLEKHILAEQIRTQKRLEHTHKKLRKEGKRKLRTDIERITCIRECLLPNNAPQERVENLMEYWPKQPDLIPELIKELNPLSFNLNVLVEE</sequence>
<dbReference type="Pfam" id="PF24850">
    <property type="entry name" value="CC_BshC"/>
    <property type="match status" value="1"/>
</dbReference>
<dbReference type="HAMAP" id="MF_01867">
    <property type="entry name" value="BshC"/>
    <property type="match status" value="1"/>
</dbReference>
<protein>
    <recommendedName>
        <fullName evidence="2">Putative cysteine ligase BshC</fullName>
        <ecNumber evidence="2">6.-.-.-</ecNumber>
    </recommendedName>
</protein>
<gene>
    <name evidence="2 5" type="primary">bshC</name>
    <name evidence="5" type="ORF">HGP29_06240</name>
</gene>
<dbReference type="Pfam" id="PF10079">
    <property type="entry name" value="Rossmann-like_BshC"/>
    <property type="match status" value="1"/>
</dbReference>
<dbReference type="PIRSF" id="PIRSF012535">
    <property type="entry name" value="UCP012535"/>
    <property type="match status" value="1"/>
</dbReference>
<evidence type="ECO:0000256" key="1">
    <source>
        <dbReference type="ARBA" id="ARBA00022598"/>
    </source>
</evidence>
<evidence type="ECO:0000256" key="2">
    <source>
        <dbReference type="HAMAP-Rule" id="MF_01867"/>
    </source>
</evidence>
<dbReference type="GO" id="GO:0016874">
    <property type="term" value="F:ligase activity"/>
    <property type="evidence" value="ECO:0007669"/>
    <property type="project" value="UniProtKB-UniRule"/>
</dbReference>
<dbReference type="NCBIfam" id="TIGR03998">
    <property type="entry name" value="thiol_BshC"/>
    <property type="match status" value="1"/>
</dbReference>
<dbReference type="InterPro" id="IPR011199">
    <property type="entry name" value="Bacillithiol_biosynth_BshC"/>
</dbReference>
<feature type="domain" description="Bacillithiol biosynthesis BshC C-terminal coiled-coil" evidence="4">
    <location>
        <begin position="364"/>
        <end position="516"/>
    </location>
</feature>
<dbReference type="RefSeq" id="WP_168881511.1">
    <property type="nucleotide sequence ID" value="NZ_JABAIL010000002.1"/>
</dbReference>
<proteinExistence type="inferred from homology"/>
<dbReference type="EC" id="6.-.-.-" evidence="2"/>
<name>A0A7X8SID9_9BACT</name>
<accession>A0A7X8SID9</accession>
<dbReference type="InterPro" id="IPR055398">
    <property type="entry name" value="Rossmann-like_BshC"/>
</dbReference>
<evidence type="ECO:0000259" key="3">
    <source>
        <dbReference type="Pfam" id="PF10079"/>
    </source>
</evidence>
<dbReference type="EMBL" id="JABAIL010000002">
    <property type="protein sequence ID" value="NLR90795.1"/>
    <property type="molecule type" value="Genomic_DNA"/>
</dbReference>
<reference evidence="5 6" key="1">
    <citation type="submission" date="2020-04" db="EMBL/GenBank/DDBJ databases">
        <title>Flammeovirga sp. SR4, a novel species isolated from seawater.</title>
        <authorList>
            <person name="Wang X."/>
        </authorList>
    </citation>
    <scope>NUCLEOTIDE SEQUENCE [LARGE SCALE GENOMIC DNA]</scope>
    <source>
        <strain evidence="5 6">SR4</strain>
    </source>
</reference>
<dbReference type="Proteomes" id="UP000585050">
    <property type="component" value="Unassembled WGS sequence"/>
</dbReference>
<evidence type="ECO:0000259" key="4">
    <source>
        <dbReference type="Pfam" id="PF24850"/>
    </source>
</evidence>
<keyword evidence="1 2" id="KW-0436">Ligase</keyword>
<comment type="similarity">
    <text evidence="2">Belongs to the BshC family.</text>
</comment>
<dbReference type="InterPro" id="IPR055399">
    <property type="entry name" value="CC_BshC"/>
</dbReference>
<dbReference type="AlphaFoldDB" id="A0A7X8SID9"/>
<comment type="caution">
    <text evidence="5">The sequence shown here is derived from an EMBL/GenBank/DDBJ whole genome shotgun (WGS) entry which is preliminary data.</text>
</comment>